<evidence type="ECO:0000313" key="1">
    <source>
        <dbReference type="EMBL" id="ACU61816.1"/>
    </source>
</evidence>
<evidence type="ECO:0000313" key="2">
    <source>
        <dbReference type="Proteomes" id="UP000002215"/>
    </source>
</evidence>
<reference evidence="2" key="1">
    <citation type="submission" date="2009-08" db="EMBL/GenBank/DDBJ databases">
        <title>The complete genome of Chitinophaga pinensis DSM 2588.</title>
        <authorList>
            <consortium name="US DOE Joint Genome Institute (JGI-PGF)"/>
            <person name="Lucas S."/>
            <person name="Copeland A."/>
            <person name="Lapidus A."/>
            <person name="Glavina del Rio T."/>
            <person name="Dalin E."/>
            <person name="Tice H."/>
            <person name="Bruce D."/>
            <person name="Goodwin L."/>
            <person name="Pitluck S."/>
            <person name="Kyrpides N."/>
            <person name="Mavromatis K."/>
            <person name="Ivanova N."/>
            <person name="Mikhailova N."/>
            <person name="Sims D."/>
            <person name="Meinche L."/>
            <person name="Brettin T."/>
            <person name="Detter J.C."/>
            <person name="Han C."/>
            <person name="Larimer F."/>
            <person name="Land M."/>
            <person name="Hauser L."/>
            <person name="Markowitz V."/>
            <person name="Cheng J.-F."/>
            <person name="Hugenholtz P."/>
            <person name="Woyke T."/>
            <person name="Wu D."/>
            <person name="Spring S."/>
            <person name="Klenk H.-P."/>
            <person name="Eisen J.A."/>
        </authorList>
    </citation>
    <scope>NUCLEOTIDE SEQUENCE [LARGE SCALE GENOMIC DNA]</scope>
    <source>
        <strain evidence="2">ATCC 43595 / DSM 2588 / LMG 13176 / NBRC 15968 / NCIMB 11800 / UQM 2034</strain>
    </source>
</reference>
<dbReference type="OrthoDB" id="6692687at2"/>
<name>A0A979G6N9_CHIPD</name>
<reference evidence="1 2" key="2">
    <citation type="journal article" date="2010" name="Stand. Genomic Sci.">
        <title>Complete genome sequence of Chitinophaga pinensis type strain (UQM 2034).</title>
        <authorList>
            <person name="Glavina Del Rio T."/>
            <person name="Abt B."/>
            <person name="Spring S."/>
            <person name="Lapidus A."/>
            <person name="Nolan M."/>
            <person name="Tice H."/>
            <person name="Copeland A."/>
            <person name="Cheng J.F."/>
            <person name="Chen F."/>
            <person name="Bruce D."/>
            <person name="Goodwin L."/>
            <person name="Pitluck S."/>
            <person name="Ivanova N."/>
            <person name="Mavromatis K."/>
            <person name="Mikhailova N."/>
            <person name="Pati A."/>
            <person name="Chen A."/>
            <person name="Palaniappan K."/>
            <person name="Land M."/>
            <person name="Hauser L."/>
            <person name="Chang Y.J."/>
            <person name="Jeffries C.D."/>
            <person name="Chain P."/>
            <person name="Saunders E."/>
            <person name="Detter J.C."/>
            <person name="Brettin T."/>
            <person name="Rohde M."/>
            <person name="Goker M."/>
            <person name="Bristow J."/>
            <person name="Eisen J.A."/>
            <person name="Markowitz V."/>
            <person name="Hugenholtz P."/>
            <person name="Kyrpides N.C."/>
            <person name="Klenk H.P."/>
            <person name="Lucas S."/>
        </authorList>
    </citation>
    <scope>NUCLEOTIDE SEQUENCE [LARGE SCALE GENOMIC DNA]</scope>
    <source>
        <strain evidence="2">ATCC 43595 / DSM 2588 / LMG 13176 / NBRC 15968 / NCIMB 11800 / UQM 2034</strain>
    </source>
</reference>
<gene>
    <name evidence="1" type="ordered locus">Cpin_4369</name>
</gene>
<dbReference type="EMBL" id="CP001699">
    <property type="protein sequence ID" value="ACU61816.1"/>
    <property type="molecule type" value="Genomic_DNA"/>
</dbReference>
<organism evidence="1 2">
    <name type="scientific">Chitinophaga pinensis (strain ATCC 43595 / DSM 2588 / LMG 13176 / NBRC 15968 / NCIMB 11800 / UQM 2034)</name>
    <dbReference type="NCBI Taxonomy" id="485918"/>
    <lineage>
        <taxon>Bacteria</taxon>
        <taxon>Pseudomonadati</taxon>
        <taxon>Bacteroidota</taxon>
        <taxon>Chitinophagia</taxon>
        <taxon>Chitinophagales</taxon>
        <taxon>Chitinophagaceae</taxon>
        <taxon>Chitinophaga</taxon>
    </lineage>
</organism>
<dbReference type="Proteomes" id="UP000002215">
    <property type="component" value="Chromosome"/>
</dbReference>
<proteinExistence type="predicted"/>
<protein>
    <submittedName>
        <fullName evidence="1">Uncharacterized protein</fullName>
    </submittedName>
</protein>
<sequence>MKTLPDIIHPFWGKIFDSRGNGYSSPVGFSHAFFGEKTHSVYLGHHDISHTPNYIKAHPDEYYKPIAPILGEDYCLLDEFAATYTHFLSNIDAHIRQLQDGVYAIFTTHLKPQLPDIYETYPIIETREQHDEHISHLADIRLLPGGYIDMIFYYDLIPAPVFNVTFRDGVMLDPLGYREDLQANE</sequence>
<accession>A0A979G6N9</accession>
<dbReference type="KEGG" id="cpi:Cpin_4369"/>
<dbReference type="AlphaFoldDB" id="A0A979G6N9"/>
<dbReference type="RefSeq" id="WP_012791984.1">
    <property type="nucleotide sequence ID" value="NC_013132.1"/>
</dbReference>